<dbReference type="Gene3D" id="3.30.700.10">
    <property type="entry name" value="Glycoprotein, Type 4 Pilin"/>
    <property type="match status" value="1"/>
</dbReference>
<dbReference type="Pfam" id="PF07963">
    <property type="entry name" value="N_methyl"/>
    <property type="match status" value="1"/>
</dbReference>
<evidence type="ECO:0000313" key="1">
    <source>
        <dbReference type="EMBL" id="EKE27846.1"/>
    </source>
</evidence>
<accession>K2F9P0</accession>
<name>K2F9P0_9BACT</name>
<dbReference type="AlphaFoldDB" id="K2F9P0"/>
<evidence type="ECO:0008006" key="2">
    <source>
        <dbReference type="Google" id="ProtNLM"/>
    </source>
</evidence>
<dbReference type="SUPFAM" id="SSF49899">
    <property type="entry name" value="Concanavalin A-like lectins/glucanases"/>
    <property type="match status" value="1"/>
</dbReference>
<proteinExistence type="predicted"/>
<dbReference type="NCBIfam" id="TIGR02532">
    <property type="entry name" value="IV_pilin_GFxxxE"/>
    <property type="match status" value="1"/>
</dbReference>
<gene>
    <name evidence="1" type="ORF">ACD_3C00142G0002</name>
</gene>
<dbReference type="Gene3D" id="2.60.120.200">
    <property type="match status" value="1"/>
</dbReference>
<dbReference type="InterPro" id="IPR045584">
    <property type="entry name" value="Pilin-like"/>
</dbReference>
<protein>
    <recommendedName>
        <fullName evidence="2">Prepilin-type N-terminal cleavage/methylation domain-containing protein</fullName>
    </recommendedName>
</protein>
<dbReference type="InterPro" id="IPR013320">
    <property type="entry name" value="ConA-like_dom_sf"/>
</dbReference>
<dbReference type="InterPro" id="IPR012902">
    <property type="entry name" value="N_methyl_site"/>
</dbReference>
<dbReference type="Pfam" id="PF13385">
    <property type="entry name" value="Laminin_G_3"/>
    <property type="match status" value="1"/>
</dbReference>
<organism evidence="1">
    <name type="scientific">uncultured bacterium</name>
    <name type="common">gcode 4</name>
    <dbReference type="NCBI Taxonomy" id="1234023"/>
    <lineage>
        <taxon>Bacteria</taxon>
        <taxon>environmental samples</taxon>
    </lineage>
</organism>
<sequence length="434" mass="51192">MNKYQAKKAFTLVELIVVIVILAILATIAFLSFSSQSASARDSTRLADISNIAKWLGILKASSWKYPKPDNAVSLTASGLIIWYQWEAWSSVLNMIKMNQDWWKDPLEKNYYTFSANSDFSKMELLGFLEDGSNAVLSYSPFDKAFESSSAYLSDYSKRYPYSKWDPIGVILSSGSLVPIQATWTWIDITAGWSYVIQLDNKAKATGSWNVLKYAIMNDWLAWYWSFDEWIGTSSHDWSGNGNDWNFSWWIIFVGWKSWFWVTPNTNTWRILLNFDPSIIMWDFAVSVWVLFNDFNNDYNQIIHTINWNWISLSWKWPTYAPYNNRTAFYLQQYDQYTRSNSMNSTWSSIVSTWIWHNLVVTRKWTTSYFYIDWVIDQTSSDYRNITYTGTTLSLMNNNNPWLNTKLNWIIDEFRIYRRSLTDAEIQNMYSIFR</sequence>
<comment type="caution">
    <text evidence="1">The sequence shown here is derived from an EMBL/GenBank/DDBJ whole genome shotgun (WGS) entry which is preliminary data.</text>
</comment>
<reference evidence="1" key="1">
    <citation type="journal article" date="2012" name="Science">
        <title>Fermentation, hydrogen, and sulfur metabolism in multiple uncultivated bacterial phyla.</title>
        <authorList>
            <person name="Wrighton K.C."/>
            <person name="Thomas B.C."/>
            <person name="Sharon I."/>
            <person name="Miller C.S."/>
            <person name="Castelle C.J."/>
            <person name="VerBerkmoes N.C."/>
            <person name="Wilkins M.J."/>
            <person name="Hettich R.L."/>
            <person name="Lipton M.S."/>
            <person name="Williams K.H."/>
            <person name="Long P.E."/>
            <person name="Banfield J.F."/>
        </authorList>
    </citation>
    <scope>NUCLEOTIDE SEQUENCE [LARGE SCALE GENOMIC DNA]</scope>
</reference>
<dbReference type="EMBL" id="AMFJ01000416">
    <property type="protein sequence ID" value="EKE27846.1"/>
    <property type="molecule type" value="Genomic_DNA"/>
</dbReference>
<dbReference type="SUPFAM" id="SSF54523">
    <property type="entry name" value="Pili subunits"/>
    <property type="match status" value="1"/>
</dbReference>